<dbReference type="RefSeq" id="WP_089417241.1">
    <property type="nucleotide sequence ID" value="NZ_CP022423.1"/>
</dbReference>
<dbReference type="InterPro" id="IPR021494">
    <property type="entry name" value="DUF3149"/>
</dbReference>
<dbReference type="AlphaFoldDB" id="A0A221KH79"/>
<dbReference type="Pfam" id="PF11346">
    <property type="entry name" value="DUF3149"/>
    <property type="match status" value="1"/>
</dbReference>
<dbReference type="OrthoDB" id="8594755at2"/>
<dbReference type="KEGG" id="vff:VITFI_CDS2512"/>
<protein>
    <submittedName>
        <fullName evidence="2">DUF3149 domain-containing protein</fullName>
    </submittedName>
</protein>
<accession>A0A221KH79</accession>
<feature type="transmembrane region" description="Helical" evidence="1">
    <location>
        <begin position="12"/>
        <end position="31"/>
    </location>
</feature>
<reference evidence="2 3" key="1">
    <citation type="submission" date="2017-07" db="EMBL/GenBank/DDBJ databases">
        <title>Complete Genome Sequence of the cosmetic ferment Vitreoscilla filiformis (ATCC15551).</title>
        <authorList>
            <person name="Contreras S."/>
            <person name="Sagory-Zalkind P."/>
            <person name="Blanquart H."/>
            <person name="Iltis A."/>
            <person name="Morand S.C."/>
        </authorList>
    </citation>
    <scope>NUCLEOTIDE SEQUENCE [LARGE SCALE GENOMIC DNA]</scope>
    <source>
        <strain evidence="2 3">ATCC 15551</strain>
    </source>
</reference>
<proteinExistence type="predicted"/>
<organism evidence="2 3">
    <name type="scientific">Vitreoscilla filiformis</name>
    <dbReference type="NCBI Taxonomy" id="63"/>
    <lineage>
        <taxon>Bacteria</taxon>
        <taxon>Pseudomonadati</taxon>
        <taxon>Pseudomonadota</taxon>
        <taxon>Betaproteobacteria</taxon>
        <taxon>Neisseriales</taxon>
        <taxon>Neisseriaceae</taxon>
        <taxon>Vitreoscilla</taxon>
    </lineage>
</organism>
<evidence type="ECO:0000313" key="2">
    <source>
        <dbReference type="EMBL" id="ASM78289.1"/>
    </source>
</evidence>
<keyword evidence="1" id="KW-1133">Transmembrane helix</keyword>
<keyword evidence="3" id="KW-1185">Reference proteome</keyword>
<evidence type="ECO:0000313" key="3">
    <source>
        <dbReference type="Proteomes" id="UP000199729"/>
    </source>
</evidence>
<gene>
    <name evidence="2" type="ORF">VITFI_CDS2512</name>
</gene>
<sequence>MRALQDFLSTDYGLMSAAVIAFTLGMGVYYVNYFLKHIKADIAAHDAQQKAAGAK</sequence>
<keyword evidence="1" id="KW-0472">Membrane</keyword>
<evidence type="ECO:0000256" key="1">
    <source>
        <dbReference type="SAM" id="Phobius"/>
    </source>
</evidence>
<keyword evidence="1" id="KW-0812">Transmembrane</keyword>
<name>A0A221KH79_VITFI</name>
<dbReference type="EMBL" id="CP022423">
    <property type="protein sequence ID" value="ASM78289.1"/>
    <property type="molecule type" value="Genomic_DNA"/>
</dbReference>
<dbReference type="Proteomes" id="UP000199729">
    <property type="component" value="Chromosome"/>
</dbReference>